<keyword evidence="3" id="KW-1185">Reference proteome</keyword>
<evidence type="ECO:0000313" key="2">
    <source>
        <dbReference type="EMBL" id="ARN83425.1"/>
    </source>
</evidence>
<evidence type="ECO:0000256" key="1">
    <source>
        <dbReference type="SAM" id="MobiDB-lite"/>
    </source>
</evidence>
<evidence type="ECO:0000313" key="3">
    <source>
        <dbReference type="Proteomes" id="UP000193978"/>
    </source>
</evidence>
<reference evidence="2 3" key="1">
    <citation type="submission" date="2017-02" db="EMBL/GenBank/DDBJ databases">
        <authorList>
            <person name="Peterson S.W."/>
        </authorList>
    </citation>
    <scope>NUCLEOTIDE SEQUENCE [LARGE SCALE GENOMIC DNA]</scope>
    <source>
        <strain evidence="2 3">S285</strain>
    </source>
</reference>
<dbReference type="Proteomes" id="UP000193978">
    <property type="component" value="Chromosome"/>
</dbReference>
<name>A0A1W6N0Q8_9HYPH</name>
<dbReference type="Pfam" id="PF12587">
    <property type="entry name" value="DUF3761"/>
    <property type="match status" value="1"/>
</dbReference>
<feature type="compositionally biased region" description="Polar residues" evidence="1">
    <location>
        <begin position="64"/>
        <end position="76"/>
    </location>
</feature>
<dbReference type="KEGG" id="mbry:B1812_05800"/>
<proteinExistence type="predicted"/>
<dbReference type="InterPro" id="IPR022236">
    <property type="entry name" value="DUF3761"/>
</dbReference>
<dbReference type="RefSeq" id="WP_245300234.1">
    <property type="nucleotide sequence ID" value="NZ_AP027149.1"/>
</dbReference>
<evidence type="ECO:0008006" key="4">
    <source>
        <dbReference type="Google" id="ProtNLM"/>
    </source>
</evidence>
<dbReference type="AlphaFoldDB" id="A0A1W6N0Q8"/>
<gene>
    <name evidence="2" type="ORF">B1812_05800</name>
</gene>
<organism evidence="2 3">
    <name type="scientific">Methylocystis bryophila</name>
    <dbReference type="NCBI Taxonomy" id="655015"/>
    <lineage>
        <taxon>Bacteria</taxon>
        <taxon>Pseudomonadati</taxon>
        <taxon>Pseudomonadota</taxon>
        <taxon>Alphaproteobacteria</taxon>
        <taxon>Hyphomicrobiales</taxon>
        <taxon>Methylocystaceae</taxon>
        <taxon>Methylocystis</taxon>
    </lineage>
</organism>
<accession>A0A1W6N0Q8</accession>
<feature type="region of interest" description="Disordered" evidence="1">
    <location>
        <begin position="37"/>
        <end position="87"/>
    </location>
</feature>
<dbReference type="STRING" id="655015.B1812_05800"/>
<sequence length="87" mass="9203">MFFIGSAARAESQHKPELIPGAAVEEQLHEHGQYLNKAGESVHAPAHSETGNAPDGATAKCGDSSYSFSHSRSGTCSRHGGVAQWLR</sequence>
<dbReference type="EMBL" id="CP019948">
    <property type="protein sequence ID" value="ARN83425.1"/>
    <property type="molecule type" value="Genomic_DNA"/>
</dbReference>
<protein>
    <recommendedName>
        <fullName evidence="4">DUF3761 domain-containing protein</fullName>
    </recommendedName>
</protein>